<feature type="domain" description="Chitin-binding type-2" evidence="8">
    <location>
        <begin position="844"/>
        <end position="900"/>
    </location>
</feature>
<feature type="domain" description="Chitin-binding type-2" evidence="8">
    <location>
        <begin position="1"/>
        <end position="27"/>
    </location>
</feature>
<dbReference type="Proteomes" id="UP001432027">
    <property type="component" value="Unassembled WGS sequence"/>
</dbReference>
<dbReference type="InterPro" id="IPR051940">
    <property type="entry name" value="Chitin_bind-dev_reg"/>
</dbReference>
<feature type="domain" description="Chitin-binding type-2" evidence="8">
    <location>
        <begin position="46"/>
        <end position="102"/>
    </location>
</feature>
<evidence type="ECO:0000256" key="3">
    <source>
        <dbReference type="ARBA" id="ARBA00022729"/>
    </source>
</evidence>
<feature type="domain" description="Chitin-binding type-2" evidence="8">
    <location>
        <begin position="219"/>
        <end position="275"/>
    </location>
</feature>
<dbReference type="PANTHER" id="PTHR23301:SF0">
    <property type="entry name" value="CHITIN-BINDING TYPE-2 DOMAIN-CONTAINING PROTEIN-RELATED"/>
    <property type="match status" value="1"/>
</dbReference>
<feature type="domain" description="Chitin-binding type-2" evidence="8">
    <location>
        <begin position="1289"/>
        <end position="1345"/>
    </location>
</feature>
<dbReference type="Gene3D" id="2.170.140.10">
    <property type="entry name" value="Chitin binding domain"/>
    <property type="match status" value="4"/>
</dbReference>
<feature type="domain" description="Chitin-binding type-2" evidence="8">
    <location>
        <begin position="2215"/>
        <end position="2272"/>
    </location>
</feature>
<feature type="domain" description="Chitin-binding type-2" evidence="8">
    <location>
        <begin position="409"/>
        <end position="465"/>
    </location>
</feature>
<feature type="domain" description="Chitin-binding type-2" evidence="8">
    <location>
        <begin position="486"/>
        <end position="542"/>
    </location>
</feature>
<dbReference type="PROSITE" id="PS50940">
    <property type="entry name" value="CHIT_BIND_II"/>
    <property type="match status" value="26"/>
</dbReference>
<dbReference type="InterPro" id="IPR036508">
    <property type="entry name" value="Chitin-bd_dom_sf"/>
</dbReference>
<name>A0AAV5UCL7_9BILA</name>
<dbReference type="SUPFAM" id="SSF57625">
    <property type="entry name" value="Invertebrate chitin-binding proteins"/>
    <property type="match status" value="23"/>
</dbReference>
<dbReference type="GO" id="GO:0005576">
    <property type="term" value="C:extracellular region"/>
    <property type="evidence" value="ECO:0007669"/>
    <property type="project" value="InterPro"/>
</dbReference>
<feature type="domain" description="Chitin-binding type-2" evidence="8">
    <location>
        <begin position="1467"/>
        <end position="1523"/>
    </location>
</feature>
<feature type="domain" description="Chitin-binding type-2" evidence="8">
    <location>
        <begin position="755"/>
        <end position="811"/>
    </location>
</feature>
<comment type="caution">
    <text evidence="9">The sequence shown here is derived from an EMBL/GenBank/DDBJ whole genome shotgun (WGS) entry which is preliminary data.</text>
</comment>
<proteinExistence type="predicted"/>
<feature type="domain" description="Chitin-binding type-2" evidence="8">
    <location>
        <begin position="676"/>
        <end position="732"/>
    </location>
</feature>
<feature type="domain" description="Chitin-binding type-2" evidence="8">
    <location>
        <begin position="1111"/>
        <end position="1167"/>
    </location>
</feature>
<evidence type="ECO:0000256" key="6">
    <source>
        <dbReference type="ARBA" id="ARBA00023180"/>
    </source>
</evidence>
<dbReference type="SUPFAM" id="SSF57184">
    <property type="entry name" value="Growth factor receptor domain"/>
    <property type="match status" value="1"/>
</dbReference>
<dbReference type="SMART" id="SM00494">
    <property type="entry name" value="ChtBD2"/>
    <property type="match status" value="26"/>
</dbReference>
<keyword evidence="6" id="KW-0325">Glycoprotein</keyword>
<feature type="domain" description="Chitin-binding type-2" evidence="8">
    <location>
        <begin position="933"/>
        <end position="989"/>
    </location>
</feature>
<dbReference type="InterPro" id="IPR002557">
    <property type="entry name" value="Chitin-bd_dom"/>
</dbReference>
<dbReference type="EMBL" id="BTSX01000006">
    <property type="protein sequence ID" value="GMT04699.1"/>
    <property type="molecule type" value="Genomic_DNA"/>
</dbReference>
<feature type="domain" description="Chitin-binding type-2" evidence="8">
    <location>
        <begin position="1891"/>
        <end position="1948"/>
    </location>
</feature>
<protein>
    <recommendedName>
        <fullName evidence="8">Chitin-binding type-2 domain-containing protein</fullName>
    </recommendedName>
</protein>
<evidence type="ECO:0000256" key="5">
    <source>
        <dbReference type="ARBA" id="ARBA00023157"/>
    </source>
</evidence>
<feature type="domain" description="Chitin-binding type-2" evidence="8">
    <location>
        <begin position="1652"/>
        <end position="1708"/>
    </location>
</feature>
<feature type="domain" description="Chitin-binding type-2" evidence="8">
    <location>
        <begin position="587"/>
        <end position="643"/>
    </location>
</feature>
<feature type="domain" description="Chitin-binding type-2" evidence="8">
    <location>
        <begin position="2113"/>
        <end position="2169"/>
    </location>
</feature>
<evidence type="ECO:0000313" key="10">
    <source>
        <dbReference type="Proteomes" id="UP001432027"/>
    </source>
</evidence>
<feature type="compositionally biased region" description="Basic and acidic residues" evidence="7">
    <location>
        <begin position="2018"/>
        <end position="2031"/>
    </location>
</feature>
<feature type="domain" description="Chitin-binding type-2" evidence="8">
    <location>
        <begin position="1812"/>
        <end position="1868"/>
    </location>
</feature>
<feature type="domain" description="Chitin-binding type-2" evidence="8">
    <location>
        <begin position="139"/>
        <end position="195"/>
    </location>
</feature>
<feature type="domain" description="Chitin-binding type-2" evidence="8">
    <location>
        <begin position="1022"/>
        <end position="1078"/>
    </location>
</feature>
<dbReference type="Pfam" id="PF01607">
    <property type="entry name" value="CBM_14"/>
    <property type="match status" value="25"/>
</dbReference>
<feature type="compositionally biased region" description="Pro residues" evidence="7">
    <location>
        <begin position="2032"/>
        <end position="2052"/>
    </location>
</feature>
<keyword evidence="1" id="KW-0217">Developmental protein</keyword>
<evidence type="ECO:0000256" key="2">
    <source>
        <dbReference type="ARBA" id="ARBA00022669"/>
    </source>
</evidence>
<evidence type="ECO:0000256" key="1">
    <source>
        <dbReference type="ARBA" id="ARBA00022473"/>
    </source>
</evidence>
<keyword evidence="3" id="KW-0732">Signal</keyword>
<reference evidence="9" key="1">
    <citation type="submission" date="2023-10" db="EMBL/GenBank/DDBJ databases">
        <title>Genome assembly of Pristionchus species.</title>
        <authorList>
            <person name="Yoshida K."/>
            <person name="Sommer R.J."/>
        </authorList>
    </citation>
    <scope>NUCLEOTIDE SEQUENCE</scope>
    <source>
        <strain evidence="9">RS0144</strain>
    </source>
</reference>
<dbReference type="GO" id="GO:0008061">
    <property type="term" value="F:chitin binding"/>
    <property type="evidence" value="ECO:0007669"/>
    <property type="project" value="UniProtKB-KW"/>
</dbReference>
<evidence type="ECO:0000256" key="7">
    <source>
        <dbReference type="SAM" id="MobiDB-lite"/>
    </source>
</evidence>
<feature type="domain" description="Chitin-binding type-2" evidence="8">
    <location>
        <begin position="308"/>
        <end position="364"/>
    </location>
</feature>
<keyword evidence="5" id="KW-1015">Disulfide bond</keyword>
<feature type="domain" description="Chitin-binding type-2" evidence="8">
    <location>
        <begin position="2391"/>
        <end position="2447"/>
    </location>
</feature>
<feature type="domain" description="Chitin-binding type-2" evidence="8">
    <location>
        <begin position="2313"/>
        <end position="2371"/>
    </location>
</feature>
<accession>A0AAV5UCL7</accession>
<keyword evidence="10" id="KW-1185">Reference proteome</keyword>
<feature type="domain" description="Chitin-binding type-2" evidence="8">
    <location>
        <begin position="1200"/>
        <end position="1256"/>
    </location>
</feature>
<evidence type="ECO:0000313" key="9">
    <source>
        <dbReference type="EMBL" id="GMT04699.1"/>
    </source>
</evidence>
<dbReference type="InterPro" id="IPR009030">
    <property type="entry name" value="Growth_fac_rcpt_cys_sf"/>
</dbReference>
<gene>
    <name evidence="9" type="ORF">PENTCL1PPCAC_26873</name>
</gene>
<feature type="non-terminal residue" evidence="9">
    <location>
        <position position="2452"/>
    </location>
</feature>
<feature type="domain" description="Chitin-binding type-2" evidence="8">
    <location>
        <begin position="1378"/>
        <end position="1434"/>
    </location>
</feature>
<dbReference type="Gene3D" id="3.20.20.80">
    <property type="entry name" value="Glycosidases"/>
    <property type="match status" value="20"/>
</dbReference>
<sequence>MACPSGLFYDADHKKCDNKEEIVACGGTATQTPVIKAADVPSVVVENFCDGRTDGFYSNGCQSFFYSCQSGATYKMTCPSGLFYDVAQKRCNNKDEISVCGVPTTPLIRTLKILQTIIVVYSSVPYTTKAADPPVTVTANFCAGKADDTYGAGCQNFFYTCQSGVSYKTTCSSGLFFDVDTKQCNYREVIVACGGKKEIELATTSPVSPALDKPVVAVETFCLAKEDGFYGDGCQTFFYSCQGGATYKMACPTGLFYESTKTGCVRREEAVSCGAVAAAPAAYAAPAAPAAAPAAVVPPVPAPVAQSDKFCSGKADGIYPMGCEGFYYSCTNGYTHKMACPTGLFFDISSKGCDAREKIVACGGVAAAPVAPSSYAAPAAAPAAVVPPVPAPVAQSDKFCSAAPVAQSDKFCSGKADGIYPMGCEGFYYSCTNGYTHKMACPTGLFFDISSKGCDAREKIVACGGVAAAPVAPSSYAAPAAAPASDKFCSGKADGIYPMGCEGFYYSCTNGYTHKMACPTGLFFDISSKGCDAREKIVACGGVAAAPVAPSSYAAPAAAPAPSAYAAPAAAPAAVVPPVPAPVAQSDKFCSGKADGIYPMGCAGFYYSCTNGYTHKMACPTGLFFDISSKGCDVREKIVACGGVAAAPVASSSYAAPAAAPAAVVPPVPASVAQSDKFCSGKADGIYPMGCAGFYYSCTNGYTHKMACPTGLFFDISSKGCDAREKIVACGGVAAAPAAPSAYAAPAAAPVAQSDKFCSGKADGIYPMGCAGFYYSCTNGYTHKMACPTGLFFDISSKGCDVREKIVACGGVAAAPAAHSAYAAPAAAPAAVVPPVPAPVAQSDKFCSGKADGIYPMGCEGFYYSCTNGYTHKMACPTGLFFDISSKGCDVREKIVACGGVAAAPAAPSAYAAPAAAPAAVVPPVPAPVAQSDKFCSGKADGIYPMGCEGFYYSCTNGYTHKMACPTGLFFDISSKGCDVREKIVACGGVAAAPAAPSAYAAPAAAPAAVVPPVPAPVAQSDKFCSGKADGIYPMGCEGFYYSCTNGYTHKMACPTGLFFDISSKGCDVREKIVACGGVAAAPAAPSAYAAPAAAPAAIVPPVPAPVAQSDKFCSGKADGIYPMGCEGFYYSCTNGYTHKMACPTGLFFDISSKGCDAREKIVACGGVAAAPAAPSAYAAPAAAPAAVVPPVPAPVAQSDKFCSGKADGIYPMGCEGFYYSCTNGYTHKMACPTGLFFDISSKGCDAREKIVACGGVAAAPAAPSAYAAPAAAPAAVVPPVPAPVAQSDKFCSGKADGIYPMGCEGFYYSCTNGYTHKMACPTGLFFDISSKGCDVREKIVACGGVAAAPAAPSAYAAPAAAPAAVVPPVPAPVAQSDKFCSGKADGIYPMGCEGFYYSCTNGYTHKMACPTGLFFDISSKGCDVREKIVACGGVAAAPAAPSAYAAPAAAPAAIVPPVPAPVAQSDKFCSGKADGIYPMGCEGFYYSCTNGYTHKMACPTGLFFDISSKGCDVREKIVACGGVAAAPAAPSAYAAPAAAPAAVVPPVPAPVAQSDKFCSGKTDGIYPMGCEGFYYSCTNGYTHKMACPTGLFFDISSKGCDAREKIVACGGVAAAPAAPSAYAAPAAAPAAVVPPVPAPVAQSAAPVAQSDKFCSGKADGIYPMGCEGFYYSCTNGYTHKMACPTGLFFDISSKGCDVREKIVACGGVAAAPAAPAYSQTVPVRDSAPANNFCSGKVEGSYGNMDCATGLFFDLTTKQCDYPEKVVACGGSVQPVPTPAAAPAAPAYSQPAAYAKPVAPAQDKPVLKNVNDRSCTGQKNGFFGEGCNAFFYSCLNGAAYKMACPTGLFYDLELESCQYKDTVPNCGGRRPDVAATPSPVLDSLPPAPISNAQCNGKVDGTYAAADCSQYIIFCQSGLVRKEACQPGLFFNEANGMCDYRENVAKCSARRRVWKSHQSSHQGIFQSILCNINETFQYDAHKEEQQKRVKPALAPSDFPLITIKLLRRTPRQSMFSTSESREHFSDSPHHAPPDPFNSPPPTLPPSSHSPPPHRMGAGKAMALILVAAPICQALAALSTITFSKPLCTLEQIFASRNSRRHSRRRAASTNPRVGATCGDQADGYYSNGCSSDYTACVHGQSMAMHCPSGLKYSASTQMCDYPDNVPECGGSAPVIGKEQPLISPRPVVPITPYNKLPVATQAPVVSPISLSQKDVHPRCAGRSDGIYALAPCSQNYIACVDEKATIGICSDDLHYNSASGMCDWKERNSACTILVRPTPIIPRSVPTPLPTTASPVVRPVGERLNRPTLPMGLNIDCSQVADGVYAVHRCSPFYSRCTDGRLTARGTCPKNLFFSPSGFKCVERSSVSSCSAPLPSPITPIATQAPALAPVQQFCYGKGDGIFGNTCQRSYVICSGGATYSYQCSADFIFNRERVVCDHPSRMPQCGGPTYGY</sequence>
<evidence type="ECO:0000259" key="8">
    <source>
        <dbReference type="PROSITE" id="PS50940"/>
    </source>
</evidence>
<dbReference type="PANTHER" id="PTHR23301">
    <property type="entry name" value="CHITIN BINDING PERITROPHIN-A"/>
    <property type="match status" value="1"/>
</dbReference>
<feature type="domain" description="Chitin-binding type-2" evidence="8">
    <location>
        <begin position="1556"/>
        <end position="1612"/>
    </location>
</feature>
<evidence type="ECO:0000256" key="4">
    <source>
        <dbReference type="ARBA" id="ARBA00022737"/>
    </source>
</evidence>
<keyword evidence="2" id="KW-0147">Chitin-binding</keyword>
<keyword evidence="4" id="KW-0677">Repeat</keyword>
<feature type="region of interest" description="Disordered" evidence="7">
    <location>
        <begin position="2013"/>
        <end position="2054"/>
    </location>
</feature>
<organism evidence="9 10">
    <name type="scientific">Pristionchus entomophagus</name>
    <dbReference type="NCBI Taxonomy" id="358040"/>
    <lineage>
        <taxon>Eukaryota</taxon>
        <taxon>Metazoa</taxon>
        <taxon>Ecdysozoa</taxon>
        <taxon>Nematoda</taxon>
        <taxon>Chromadorea</taxon>
        <taxon>Rhabditida</taxon>
        <taxon>Rhabditina</taxon>
        <taxon>Diplogasteromorpha</taxon>
        <taxon>Diplogasteroidea</taxon>
        <taxon>Neodiplogasteridae</taxon>
        <taxon>Pristionchus</taxon>
    </lineage>
</organism>